<accession>A0ABR0XX32</accession>
<evidence type="ECO:0000256" key="8">
    <source>
        <dbReference type="ARBA" id="ARBA00022989"/>
    </source>
</evidence>
<evidence type="ECO:0000256" key="4">
    <source>
        <dbReference type="ARBA" id="ARBA00022692"/>
    </source>
</evidence>
<keyword evidence="15" id="KW-1185">Reference proteome</keyword>
<dbReference type="PRINTS" id="PR00363">
    <property type="entry name" value="CYTOCHROMEB5"/>
</dbReference>
<dbReference type="InterPro" id="IPR018506">
    <property type="entry name" value="Cyt_B5_heme-BS"/>
</dbReference>
<evidence type="ECO:0000259" key="13">
    <source>
        <dbReference type="PROSITE" id="PS50255"/>
    </source>
</evidence>
<dbReference type="PANTHER" id="PTHR19359:SF129">
    <property type="entry name" value="CYTOCHROME B5 ISOFORM B"/>
    <property type="match status" value="1"/>
</dbReference>
<keyword evidence="5 12" id="KW-0479">Metal-binding</keyword>
<evidence type="ECO:0000256" key="10">
    <source>
        <dbReference type="ARBA" id="ARBA00023136"/>
    </source>
</evidence>
<dbReference type="Pfam" id="PF00173">
    <property type="entry name" value="Cyt-b5"/>
    <property type="match status" value="1"/>
</dbReference>
<dbReference type="SMART" id="SM01117">
    <property type="entry name" value="Cyt-b5"/>
    <property type="match status" value="1"/>
</dbReference>
<keyword evidence="10 12" id="KW-0472">Membrane</keyword>
<protein>
    <recommendedName>
        <fullName evidence="13">Cytochrome b5 heme-binding domain-containing protein</fullName>
    </recommendedName>
</protein>
<proteinExistence type="inferred from homology"/>
<evidence type="ECO:0000256" key="5">
    <source>
        <dbReference type="ARBA" id="ARBA00022723"/>
    </source>
</evidence>
<evidence type="ECO:0000256" key="11">
    <source>
        <dbReference type="ARBA" id="ARBA00038168"/>
    </source>
</evidence>
<dbReference type="PROSITE" id="PS50255">
    <property type="entry name" value="CYTOCHROME_B5_2"/>
    <property type="match status" value="1"/>
</dbReference>
<dbReference type="PANTHER" id="PTHR19359">
    <property type="entry name" value="CYTOCHROME B5"/>
    <property type="match status" value="1"/>
</dbReference>
<dbReference type="EMBL" id="JABTTQ020000001">
    <property type="protein sequence ID" value="KAK6163743.1"/>
    <property type="molecule type" value="Genomic_DNA"/>
</dbReference>
<reference evidence="14 15" key="1">
    <citation type="journal article" date="2021" name="Comput. Struct. Biotechnol. J.">
        <title>De novo genome assembly of the potent medicinal plant Rehmannia glutinosa using nanopore technology.</title>
        <authorList>
            <person name="Ma L."/>
            <person name="Dong C."/>
            <person name="Song C."/>
            <person name="Wang X."/>
            <person name="Zheng X."/>
            <person name="Niu Y."/>
            <person name="Chen S."/>
            <person name="Feng W."/>
        </authorList>
    </citation>
    <scope>NUCLEOTIDE SEQUENCE [LARGE SCALE GENOMIC DNA]</scope>
    <source>
        <strain evidence="14">DH-2019</strain>
    </source>
</reference>
<evidence type="ECO:0000256" key="2">
    <source>
        <dbReference type="ARBA" id="ARBA00022448"/>
    </source>
</evidence>
<evidence type="ECO:0000313" key="15">
    <source>
        <dbReference type="Proteomes" id="UP001318860"/>
    </source>
</evidence>
<organism evidence="14 15">
    <name type="scientific">Rehmannia glutinosa</name>
    <name type="common">Chinese foxglove</name>
    <dbReference type="NCBI Taxonomy" id="99300"/>
    <lineage>
        <taxon>Eukaryota</taxon>
        <taxon>Viridiplantae</taxon>
        <taxon>Streptophyta</taxon>
        <taxon>Embryophyta</taxon>
        <taxon>Tracheophyta</taxon>
        <taxon>Spermatophyta</taxon>
        <taxon>Magnoliopsida</taxon>
        <taxon>eudicotyledons</taxon>
        <taxon>Gunneridae</taxon>
        <taxon>Pentapetalae</taxon>
        <taxon>asterids</taxon>
        <taxon>lamiids</taxon>
        <taxon>Lamiales</taxon>
        <taxon>Orobanchaceae</taxon>
        <taxon>Rehmannieae</taxon>
        <taxon>Rehmannia</taxon>
    </lineage>
</organism>
<gene>
    <name evidence="14" type="ORF">DH2020_000607</name>
</gene>
<evidence type="ECO:0000256" key="7">
    <source>
        <dbReference type="ARBA" id="ARBA00022982"/>
    </source>
</evidence>
<keyword evidence="8 12" id="KW-1133">Transmembrane helix</keyword>
<keyword evidence="6" id="KW-0256">Endoplasmic reticulum</keyword>
<sequence>MAKVYTLAEVGEHNTREDCWVTVFGKVYNVTTFLDEHPGGDEILLAATGKDATDEFDDVGHSHDAWAMLEKYYVGELNKSNIPTKNIPSPALLPTKGVDHRGKKKNYFVYVIQFLVPLIILNVVVAFLSKSSAS</sequence>
<keyword evidence="9 12" id="KW-0408">Iron</keyword>
<dbReference type="InterPro" id="IPR050668">
    <property type="entry name" value="Cytochrome_b5"/>
</dbReference>
<evidence type="ECO:0000256" key="9">
    <source>
        <dbReference type="ARBA" id="ARBA00023004"/>
    </source>
</evidence>
<dbReference type="Proteomes" id="UP001318860">
    <property type="component" value="Unassembled WGS sequence"/>
</dbReference>
<feature type="transmembrane region" description="Helical" evidence="12">
    <location>
        <begin position="107"/>
        <end position="128"/>
    </location>
</feature>
<evidence type="ECO:0000256" key="1">
    <source>
        <dbReference type="ARBA" id="ARBA00004131"/>
    </source>
</evidence>
<keyword evidence="2" id="KW-0813">Transport</keyword>
<dbReference type="SUPFAM" id="SSF55856">
    <property type="entry name" value="Cytochrome b5-like heme/steroid binding domain"/>
    <property type="match status" value="1"/>
</dbReference>
<keyword evidence="7" id="KW-0249">Electron transport</keyword>
<comment type="subcellular location">
    <subcellularLocation>
        <location evidence="1">Endoplasmic reticulum membrane</location>
        <topology evidence="1">Single-pass membrane protein</topology>
        <orientation evidence="1">Cytoplasmic side</orientation>
    </subcellularLocation>
</comment>
<name>A0ABR0XX32_REHGL</name>
<keyword evidence="3 12" id="KW-0349">Heme</keyword>
<keyword evidence="4 12" id="KW-0812">Transmembrane</keyword>
<dbReference type="InterPro" id="IPR001199">
    <property type="entry name" value="Cyt_B5-like_heme/steroid-bd"/>
</dbReference>
<feature type="domain" description="Cytochrome b5 heme-binding" evidence="13">
    <location>
        <begin position="2"/>
        <end position="78"/>
    </location>
</feature>
<evidence type="ECO:0000256" key="12">
    <source>
        <dbReference type="RuleBase" id="RU362121"/>
    </source>
</evidence>
<comment type="caution">
    <text evidence="14">The sequence shown here is derived from an EMBL/GenBank/DDBJ whole genome shotgun (WGS) entry which is preliminary data.</text>
</comment>
<evidence type="ECO:0000256" key="3">
    <source>
        <dbReference type="ARBA" id="ARBA00022617"/>
    </source>
</evidence>
<comment type="similarity">
    <text evidence="11 12">Belongs to the cytochrome b5 family.</text>
</comment>
<dbReference type="InterPro" id="IPR036400">
    <property type="entry name" value="Cyt_B5-like_heme/steroid_sf"/>
</dbReference>
<dbReference type="Gene3D" id="3.10.120.10">
    <property type="entry name" value="Cytochrome b5-like heme/steroid binding domain"/>
    <property type="match status" value="1"/>
</dbReference>
<evidence type="ECO:0000256" key="6">
    <source>
        <dbReference type="ARBA" id="ARBA00022824"/>
    </source>
</evidence>
<dbReference type="PROSITE" id="PS00191">
    <property type="entry name" value="CYTOCHROME_B5_1"/>
    <property type="match status" value="1"/>
</dbReference>
<evidence type="ECO:0000313" key="14">
    <source>
        <dbReference type="EMBL" id="KAK6163743.1"/>
    </source>
</evidence>